<dbReference type="WBParaSite" id="jg2809">
    <property type="protein sequence ID" value="jg2809"/>
    <property type="gene ID" value="jg2809"/>
</dbReference>
<evidence type="ECO:0000256" key="1">
    <source>
        <dbReference type="ARBA" id="ARBA00004604"/>
    </source>
</evidence>
<dbReference type="AlphaFoldDB" id="A0A915E6C7"/>
<dbReference type="InterPro" id="IPR007276">
    <property type="entry name" value="Nop14"/>
</dbReference>
<evidence type="ECO:0000256" key="7">
    <source>
        <dbReference type="SAM" id="MobiDB-lite"/>
    </source>
</evidence>
<feature type="compositionally biased region" description="Polar residues" evidence="7">
    <location>
        <begin position="162"/>
        <end position="171"/>
    </location>
</feature>
<evidence type="ECO:0000256" key="5">
    <source>
        <dbReference type="ARBA" id="ARBA00023242"/>
    </source>
</evidence>
<keyword evidence="5" id="KW-0539">Nucleus</keyword>
<dbReference type="Pfam" id="PF04147">
    <property type="entry name" value="Nop14"/>
    <property type="match status" value="1"/>
</dbReference>
<accession>A0A915E6C7</accession>
<comment type="similarity">
    <text evidence="2">Belongs to the NOP14 family.</text>
</comment>
<dbReference type="PANTHER" id="PTHR23183:SF0">
    <property type="entry name" value="NUCLEOLAR PROTEIN 14"/>
    <property type="match status" value="1"/>
</dbReference>
<evidence type="ECO:0000256" key="6">
    <source>
        <dbReference type="ARBA" id="ARBA00024695"/>
    </source>
</evidence>
<evidence type="ECO:0000256" key="2">
    <source>
        <dbReference type="ARBA" id="ARBA00007466"/>
    </source>
</evidence>
<keyword evidence="3" id="KW-0690">Ribosome biogenesis</keyword>
<feature type="region of interest" description="Disordered" evidence="7">
    <location>
        <begin position="111"/>
        <end position="182"/>
    </location>
</feature>
<dbReference type="GO" id="GO:0030490">
    <property type="term" value="P:maturation of SSU-rRNA"/>
    <property type="evidence" value="ECO:0007669"/>
    <property type="project" value="TreeGrafter"/>
</dbReference>
<keyword evidence="8" id="KW-1185">Reference proteome</keyword>
<evidence type="ECO:0000256" key="4">
    <source>
        <dbReference type="ARBA" id="ARBA00022552"/>
    </source>
</evidence>
<sequence length="182" mass="21003">MSNAFIAQQDDESVLLKMQTIRILIAVTLKYTQLYSLYRQSSYAIFRPILNAVNSLPVENYPSCLAADLDNLKAALDSACESKALTQMKVQPRRQEKTRQITFLEPRVEEHFNPERPRKESGGKKGNKGAAKELRMDAKYIAKIQDERNSKVSRERKEKTNRIMQGLQSQESEYKKRTAKKF</sequence>
<feature type="compositionally biased region" description="Basic and acidic residues" evidence="7">
    <location>
        <begin position="130"/>
        <end position="161"/>
    </location>
</feature>
<feature type="compositionally biased region" description="Basic and acidic residues" evidence="7">
    <location>
        <begin position="111"/>
        <end position="123"/>
    </location>
</feature>
<dbReference type="Proteomes" id="UP000887574">
    <property type="component" value="Unplaced"/>
</dbReference>
<evidence type="ECO:0000256" key="3">
    <source>
        <dbReference type="ARBA" id="ARBA00022517"/>
    </source>
</evidence>
<dbReference type="GO" id="GO:0030692">
    <property type="term" value="C:Noc4p-Nop14p complex"/>
    <property type="evidence" value="ECO:0007669"/>
    <property type="project" value="TreeGrafter"/>
</dbReference>
<reference evidence="9" key="1">
    <citation type="submission" date="2022-11" db="UniProtKB">
        <authorList>
            <consortium name="WormBaseParasite"/>
        </authorList>
    </citation>
    <scope>IDENTIFICATION</scope>
</reference>
<evidence type="ECO:0000313" key="8">
    <source>
        <dbReference type="Proteomes" id="UP000887574"/>
    </source>
</evidence>
<keyword evidence="4" id="KW-0698">rRNA processing</keyword>
<evidence type="ECO:0000313" key="9">
    <source>
        <dbReference type="WBParaSite" id="jg2809"/>
    </source>
</evidence>
<proteinExistence type="inferred from homology"/>
<protein>
    <submittedName>
        <fullName evidence="9">Uncharacterized protein</fullName>
    </submittedName>
</protein>
<dbReference type="GO" id="GO:0032040">
    <property type="term" value="C:small-subunit processome"/>
    <property type="evidence" value="ECO:0007669"/>
    <property type="project" value="InterPro"/>
</dbReference>
<comment type="subcellular location">
    <subcellularLocation>
        <location evidence="1">Nucleus</location>
        <location evidence="1">Nucleolus</location>
    </subcellularLocation>
</comment>
<comment type="function">
    <text evidence="6">Involved in nucleolar processing of pre-18S ribosomal RNA. Has a role in the nuclear export of 40S pre-ribosomal subunit to the cytoplasm.</text>
</comment>
<name>A0A915E6C7_9BILA</name>
<dbReference type="PANTHER" id="PTHR23183">
    <property type="entry name" value="NOP14"/>
    <property type="match status" value="1"/>
</dbReference>
<organism evidence="8 9">
    <name type="scientific">Ditylenchus dipsaci</name>
    <dbReference type="NCBI Taxonomy" id="166011"/>
    <lineage>
        <taxon>Eukaryota</taxon>
        <taxon>Metazoa</taxon>
        <taxon>Ecdysozoa</taxon>
        <taxon>Nematoda</taxon>
        <taxon>Chromadorea</taxon>
        <taxon>Rhabditida</taxon>
        <taxon>Tylenchina</taxon>
        <taxon>Tylenchomorpha</taxon>
        <taxon>Sphaerularioidea</taxon>
        <taxon>Anguinidae</taxon>
        <taxon>Anguininae</taxon>
        <taxon>Ditylenchus</taxon>
    </lineage>
</organism>